<evidence type="ECO:0000313" key="5">
    <source>
        <dbReference type="EMBL" id="CAD8693314.1"/>
    </source>
</evidence>
<dbReference type="Gene3D" id="3.90.1070.10">
    <property type="match status" value="1"/>
</dbReference>
<feature type="domain" description="AMP-activated protein kinase glycogen-binding" evidence="4">
    <location>
        <begin position="175"/>
        <end position="230"/>
    </location>
</feature>
<dbReference type="SUPFAM" id="SSF56784">
    <property type="entry name" value="HAD-like"/>
    <property type="match status" value="1"/>
</dbReference>
<keyword evidence="1" id="KW-0378">Hydrolase</keyword>
<dbReference type="PANTHER" id="PTHR46521">
    <property type="entry name" value="SUCROSE-PHOSPHATASE 2-RELATED"/>
    <property type="match status" value="1"/>
</dbReference>
<dbReference type="EMBL" id="HBFB01031255">
    <property type="protein sequence ID" value="CAD8693314.1"/>
    <property type="molecule type" value="Transcribed_RNA"/>
</dbReference>
<dbReference type="InterPro" id="IPR006380">
    <property type="entry name" value="SPP-like_dom"/>
</dbReference>
<dbReference type="Pfam" id="PF05116">
    <property type="entry name" value="S6PP"/>
    <property type="match status" value="1"/>
</dbReference>
<evidence type="ECO:0008006" key="6">
    <source>
        <dbReference type="Google" id="ProtNLM"/>
    </source>
</evidence>
<dbReference type="SFLD" id="SFLDS00003">
    <property type="entry name" value="Haloacid_Dehalogenase"/>
    <property type="match status" value="1"/>
</dbReference>
<dbReference type="GO" id="GO:0016787">
    <property type="term" value="F:hydrolase activity"/>
    <property type="evidence" value="ECO:0007669"/>
    <property type="project" value="UniProtKB-KW"/>
</dbReference>
<name>A0A7S0WZN4_9CHLO</name>
<dbReference type="InterPro" id="IPR013783">
    <property type="entry name" value="Ig-like_fold"/>
</dbReference>
<dbReference type="Gene3D" id="3.40.50.1000">
    <property type="entry name" value="HAD superfamily/HAD-like"/>
    <property type="match status" value="1"/>
</dbReference>
<gene>
    <name evidence="5" type="ORF">CLEI1391_LOCUS17497</name>
</gene>
<dbReference type="SFLD" id="SFLDG01140">
    <property type="entry name" value="C2.B:_Phosphomannomutase_and_P"/>
    <property type="match status" value="1"/>
</dbReference>
<sequence length="655" mass="71466">MLLPCTSQRGVAGWRNYVPPKAFAVQAVQRGRISHGQRARLSSRRLETRAILLKSPERASITSVDGASTSQSVDLVKEEILVPSHFTWTGEGTTVEVWGSWNGWGKAVKMHCSGPGQPHRAIIPIPVGGHEYKFRVDGAWRISVKESTVNSNEGHLNNFRVVHPTLAFEIPAPDAQSVWVVGDWDNWQYMLPLAKDPSTGMWRGATHLRPGQYCWQYVLDGRVVHDPDTESGLYPGRGLVNMAWSVDQLLFRIFYCTGWEDTHLMFRRGTPGSPPSGPFTRMRMVSASSRGNELGRWFTGVVVPSGEEGETLEFYLTNGKSGADLKEDRPSRSASGAGASGQPGGGAGDKHAGGPVYTLPRAGSFKLSWGSIRPFPRGAEPRFMLVSDIDGTMIGEHGDPAQYASSRRFRDYWESGPALAGSILVFNTGRSLGQVKELLRTQPDVAQPDAMIVAVGTKVFINLEEVGRGKTTGSGWVEDMEWTNSLDVGWNLATVRRHARRLIDQHGGSGALSVLDDGSEHQHRFSFSADVSIVGDVVKHMSESCARDGLEVRLIASGNGSHRYVDCVPMSAGKEKALQYLRAKYELPEHYVVAAGDSGNDILMLEGDHPAIVVGNAQAELLGWLTRQPQGGKVVLADAFYADGILEGLARHGLY</sequence>
<dbReference type="SUPFAM" id="SSF81296">
    <property type="entry name" value="E set domains"/>
    <property type="match status" value="2"/>
</dbReference>
<feature type="domain" description="AMP-activated protein kinase glycogen-binding" evidence="4">
    <location>
        <begin position="82"/>
        <end position="165"/>
    </location>
</feature>
<dbReference type="Gene3D" id="2.60.40.10">
    <property type="entry name" value="Immunoglobulins"/>
    <property type="match status" value="2"/>
</dbReference>
<dbReference type="PANTHER" id="PTHR46521:SF4">
    <property type="entry name" value="SUCROSE-PHOSPHATASE 2-RELATED"/>
    <property type="match status" value="1"/>
</dbReference>
<dbReference type="SFLD" id="SFLDG01141">
    <property type="entry name" value="C2.B.1:_Sucrose_Phosphatase_Li"/>
    <property type="match status" value="1"/>
</dbReference>
<dbReference type="InterPro" id="IPR014756">
    <property type="entry name" value="Ig_E-set"/>
</dbReference>
<evidence type="ECO:0000256" key="1">
    <source>
        <dbReference type="ARBA" id="ARBA00022801"/>
    </source>
</evidence>
<dbReference type="InterPro" id="IPR006379">
    <property type="entry name" value="HAD-SF_hydro_IIB"/>
</dbReference>
<evidence type="ECO:0000259" key="4">
    <source>
        <dbReference type="Pfam" id="PF16561"/>
    </source>
</evidence>
<proteinExistence type="predicted"/>
<feature type="compositionally biased region" description="Gly residues" evidence="2">
    <location>
        <begin position="338"/>
        <end position="347"/>
    </location>
</feature>
<organism evidence="5">
    <name type="scientific">Chlamydomonas leiostraca</name>
    <dbReference type="NCBI Taxonomy" id="1034604"/>
    <lineage>
        <taxon>Eukaryota</taxon>
        <taxon>Viridiplantae</taxon>
        <taxon>Chlorophyta</taxon>
        <taxon>core chlorophytes</taxon>
        <taxon>Chlorophyceae</taxon>
        <taxon>CS clade</taxon>
        <taxon>Chlamydomonadales</taxon>
        <taxon>Chlamydomonadaceae</taxon>
        <taxon>Chlamydomonas</taxon>
    </lineage>
</organism>
<protein>
    <recommendedName>
        <fullName evidence="6">Sucrose phosphatase-like domain-containing protein</fullName>
    </recommendedName>
</protein>
<dbReference type="AlphaFoldDB" id="A0A7S0WZN4"/>
<evidence type="ECO:0000256" key="2">
    <source>
        <dbReference type="SAM" id="MobiDB-lite"/>
    </source>
</evidence>
<dbReference type="NCBIfam" id="TIGR01484">
    <property type="entry name" value="HAD-SF-IIB"/>
    <property type="match status" value="1"/>
</dbReference>
<accession>A0A7S0WZN4</accession>
<dbReference type="InterPro" id="IPR032640">
    <property type="entry name" value="AMPK1_CBM"/>
</dbReference>
<feature type="domain" description="Sucrose phosphatase-like" evidence="3">
    <location>
        <begin position="382"/>
        <end position="651"/>
    </location>
</feature>
<dbReference type="InterPro" id="IPR023214">
    <property type="entry name" value="HAD_sf"/>
</dbReference>
<evidence type="ECO:0000259" key="3">
    <source>
        <dbReference type="Pfam" id="PF05116"/>
    </source>
</evidence>
<dbReference type="CDD" id="cd02859">
    <property type="entry name" value="E_set_AMPKbeta_like_N"/>
    <property type="match status" value="2"/>
</dbReference>
<dbReference type="InterPro" id="IPR036412">
    <property type="entry name" value="HAD-like_sf"/>
</dbReference>
<reference evidence="5" key="1">
    <citation type="submission" date="2021-01" db="EMBL/GenBank/DDBJ databases">
        <authorList>
            <person name="Corre E."/>
            <person name="Pelletier E."/>
            <person name="Niang G."/>
            <person name="Scheremetjew M."/>
            <person name="Finn R."/>
            <person name="Kale V."/>
            <person name="Holt S."/>
            <person name="Cochrane G."/>
            <person name="Meng A."/>
            <person name="Brown T."/>
            <person name="Cohen L."/>
        </authorList>
    </citation>
    <scope>NUCLEOTIDE SEQUENCE</scope>
    <source>
        <strain evidence="5">SAG 11-49</strain>
    </source>
</reference>
<dbReference type="InterPro" id="IPR051518">
    <property type="entry name" value="Sucrose_Phosphatase"/>
</dbReference>
<feature type="region of interest" description="Disordered" evidence="2">
    <location>
        <begin position="321"/>
        <end position="355"/>
    </location>
</feature>
<dbReference type="Pfam" id="PF16561">
    <property type="entry name" value="AMPK1_CBM"/>
    <property type="match status" value="2"/>
</dbReference>